<keyword evidence="2" id="KW-1185">Reference proteome</keyword>
<name>A0A4Y2U7U8_ARAVE</name>
<comment type="caution">
    <text evidence="1">The sequence shown here is derived from an EMBL/GenBank/DDBJ whole genome shotgun (WGS) entry which is preliminary data.</text>
</comment>
<reference evidence="1 2" key="1">
    <citation type="journal article" date="2019" name="Sci. Rep.">
        <title>Orb-weaving spider Araneus ventricosus genome elucidates the spidroin gene catalogue.</title>
        <authorList>
            <person name="Kono N."/>
            <person name="Nakamura H."/>
            <person name="Ohtoshi R."/>
            <person name="Moran D.A.P."/>
            <person name="Shinohara A."/>
            <person name="Yoshida Y."/>
            <person name="Fujiwara M."/>
            <person name="Mori M."/>
            <person name="Tomita M."/>
            <person name="Arakawa K."/>
        </authorList>
    </citation>
    <scope>NUCLEOTIDE SEQUENCE [LARGE SCALE GENOMIC DNA]</scope>
</reference>
<gene>
    <name evidence="1" type="ORF">AVEN_172273_1</name>
</gene>
<proteinExistence type="predicted"/>
<dbReference type="AlphaFoldDB" id="A0A4Y2U7U8"/>
<organism evidence="1 2">
    <name type="scientific">Araneus ventricosus</name>
    <name type="common">Orbweaver spider</name>
    <name type="synonym">Epeira ventricosa</name>
    <dbReference type="NCBI Taxonomy" id="182803"/>
    <lineage>
        <taxon>Eukaryota</taxon>
        <taxon>Metazoa</taxon>
        <taxon>Ecdysozoa</taxon>
        <taxon>Arthropoda</taxon>
        <taxon>Chelicerata</taxon>
        <taxon>Arachnida</taxon>
        <taxon>Araneae</taxon>
        <taxon>Araneomorphae</taxon>
        <taxon>Entelegynae</taxon>
        <taxon>Araneoidea</taxon>
        <taxon>Araneidae</taxon>
        <taxon>Araneus</taxon>
    </lineage>
</organism>
<sequence length="117" mass="13623">MSIGRKIPRRTKLTVERNDYNVLPHFLCNTDMLVSPNNSFEKGSKQTMGKKQKIQLFTRLIDLLADRHLIHLSPCRLLYQMWCELQAEWMTIEKDVGHSVDQSSNSGTNRLSRLFTT</sequence>
<dbReference type="EMBL" id="BGPR01034478">
    <property type="protein sequence ID" value="GBO08878.1"/>
    <property type="molecule type" value="Genomic_DNA"/>
</dbReference>
<evidence type="ECO:0000313" key="1">
    <source>
        <dbReference type="EMBL" id="GBO08878.1"/>
    </source>
</evidence>
<accession>A0A4Y2U7U8</accession>
<dbReference type="Proteomes" id="UP000499080">
    <property type="component" value="Unassembled WGS sequence"/>
</dbReference>
<protein>
    <submittedName>
        <fullName evidence="1">Uncharacterized protein</fullName>
    </submittedName>
</protein>
<evidence type="ECO:0000313" key="2">
    <source>
        <dbReference type="Proteomes" id="UP000499080"/>
    </source>
</evidence>